<dbReference type="Gene3D" id="3.60.110.10">
    <property type="entry name" value="Carbon-nitrogen hydrolase"/>
    <property type="match status" value="1"/>
</dbReference>
<dbReference type="Proteomes" id="UP000053317">
    <property type="component" value="Unassembled WGS sequence"/>
</dbReference>
<comment type="caution">
    <text evidence="3">The sequence shown here is derived from an EMBL/GenBank/DDBJ whole genome shotgun (WGS) entry which is preliminary data.</text>
</comment>
<dbReference type="Pfam" id="PF00795">
    <property type="entry name" value="CN_hydrolase"/>
    <property type="match status" value="1"/>
</dbReference>
<dbReference type="InterPro" id="IPR003010">
    <property type="entry name" value="C-N_Hydrolase"/>
</dbReference>
<dbReference type="EMBL" id="LCWF01000066">
    <property type="protein sequence ID" value="KKY23570.1"/>
    <property type="molecule type" value="Genomic_DNA"/>
</dbReference>
<proteinExistence type="inferred from homology"/>
<dbReference type="GO" id="GO:0003824">
    <property type="term" value="F:catalytic activity"/>
    <property type="evidence" value="ECO:0007669"/>
    <property type="project" value="InterPro"/>
</dbReference>
<reference evidence="3 4" key="2">
    <citation type="submission" date="2015-05" db="EMBL/GenBank/DDBJ databases">
        <authorList>
            <person name="Morales-Cruz A."/>
            <person name="Amrine K.C."/>
            <person name="Cantu D."/>
        </authorList>
    </citation>
    <scope>NUCLEOTIDE SEQUENCE [LARGE SCALE GENOMIC DNA]</scope>
    <source>
        <strain evidence="3">UCRPC4</strain>
    </source>
</reference>
<evidence type="ECO:0000313" key="3">
    <source>
        <dbReference type="EMBL" id="KKY23570.1"/>
    </source>
</evidence>
<evidence type="ECO:0000256" key="1">
    <source>
        <dbReference type="ARBA" id="ARBA00008129"/>
    </source>
</evidence>
<reference evidence="3 4" key="1">
    <citation type="submission" date="2015-05" db="EMBL/GenBank/DDBJ databases">
        <title>Distinctive expansion of gene families associated with plant cell wall degradation and secondary metabolism in the genomes of grapevine trunk pathogens.</title>
        <authorList>
            <person name="Lawrence D.P."/>
            <person name="Travadon R."/>
            <person name="Rolshausen P.E."/>
            <person name="Baumgartner K."/>
        </authorList>
    </citation>
    <scope>NUCLEOTIDE SEQUENCE [LARGE SCALE GENOMIC DNA]</scope>
    <source>
        <strain evidence="3">UCRPC4</strain>
    </source>
</reference>
<dbReference type="SUPFAM" id="SSF56317">
    <property type="entry name" value="Carbon-nitrogen hydrolase"/>
    <property type="match status" value="1"/>
</dbReference>
<dbReference type="OrthoDB" id="10250282at2759"/>
<dbReference type="PANTHER" id="PTHR46044:SF1">
    <property type="entry name" value="CN HYDROLASE DOMAIN-CONTAINING PROTEIN"/>
    <property type="match status" value="1"/>
</dbReference>
<comment type="similarity">
    <text evidence="1">Belongs to the carbon-nitrogen hydrolase superfamily. Nitrilase family.</text>
</comment>
<name>A0A0G2H481_PHACM</name>
<dbReference type="PANTHER" id="PTHR46044">
    <property type="entry name" value="NITRILASE"/>
    <property type="match status" value="1"/>
</dbReference>
<dbReference type="PROSITE" id="PS50263">
    <property type="entry name" value="CN_HYDROLASE"/>
    <property type="match status" value="1"/>
</dbReference>
<evidence type="ECO:0000313" key="4">
    <source>
        <dbReference type="Proteomes" id="UP000053317"/>
    </source>
</evidence>
<dbReference type="AlphaFoldDB" id="A0A0G2H481"/>
<organism evidence="3 4">
    <name type="scientific">Phaeomoniella chlamydospora</name>
    <name type="common">Phaeoacremonium chlamydosporum</name>
    <dbReference type="NCBI Taxonomy" id="158046"/>
    <lineage>
        <taxon>Eukaryota</taxon>
        <taxon>Fungi</taxon>
        <taxon>Dikarya</taxon>
        <taxon>Ascomycota</taxon>
        <taxon>Pezizomycotina</taxon>
        <taxon>Eurotiomycetes</taxon>
        <taxon>Chaetothyriomycetidae</taxon>
        <taxon>Phaeomoniellales</taxon>
        <taxon>Phaeomoniellaceae</taxon>
        <taxon>Phaeomoniella</taxon>
    </lineage>
</organism>
<dbReference type="InterPro" id="IPR036526">
    <property type="entry name" value="C-N_Hydrolase_sf"/>
</dbReference>
<protein>
    <submittedName>
        <fullName evidence="3">Putative nitrilase cyanide hydratase conserved site</fullName>
    </submittedName>
</protein>
<keyword evidence="4" id="KW-1185">Reference proteome</keyword>
<gene>
    <name evidence="3" type="ORF">UCRPC4_g02833</name>
</gene>
<feature type="domain" description="CN hydrolase" evidence="2">
    <location>
        <begin position="275"/>
        <end position="549"/>
    </location>
</feature>
<sequence length="595" mass="66743">MVYPSNVKTVNHTLLHGGLGTPALRFSAAVCGIWKIVTNKETGHAFRFKDIEQKEKLFGWSYDLLFTPTNDEDTLYEDRVDLNIEKNEKGMLSIDEDQISAILSLWHHQIEQRDHGTSRKQYMRLLGIFQSKKDFIIRHEKLYHQWMRIPPEEFTLYPDSVSLEIHRDITEEHDLSLYPVFGFNCLSKDADIYPPSPAHRSSPEPLETDDYELDLSDPNLLLPFAVGEITSQPTDIKILLAQELLQNFLWSLCYKLEPMTDPAVPLTPRMKNIKIKAAAVHAAPIYMNKKTTLDKVVNIISQAAEESITLLAFPEVFVPGYPYFINTCSPLKQAGAIAEYARQSVVALEDLKGVTAACRKFKITVSLGISERVKDGYSLFNSIVTIDSDGTILGVHRKLQPTFAERYVWSQGSGHTLRTYETKAGYKLGGLACWENTFNGARQALIEQGQHIHVGAWPALDIMAGFQGVANSQIEALMKNHALTAQVFVLSAANYVDESCLKWIEENIGPQDLIKEGGGWTAIIHPFCTIIAGPHGRSEEKLVTAEINLDELGPVKAWIDGSGHYKRPEVLSSKVDMTPHWPDDRAVAGPIPFED</sequence>
<dbReference type="InterPro" id="IPR044149">
    <property type="entry name" value="Nitrilases_CHs"/>
</dbReference>
<dbReference type="CDD" id="cd07564">
    <property type="entry name" value="nitrilases_CHs"/>
    <property type="match status" value="1"/>
</dbReference>
<evidence type="ECO:0000259" key="2">
    <source>
        <dbReference type="PROSITE" id="PS50263"/>
    </source>
</evidence>
<accession>A0A0G2H481</accession>